<dbReference type="SMART" id="SM00448">
    <property type="entry name" value="REC"/>
    <property type="match status" value="1"/>
</dbReference>
<name>A0A1G9R3B7_9FIRM</name>
<dbReference type="PANTHER" id="PTHR37299:SF1">
    <property type="entry name" value="STAGE 0 SPORULATION PROTEIN A HOMOLOG"/>
    <property type="match status" value="1"/>
</dbReference>
<protein>
    <recommendedName>
        <fullName evidence="1">Stage 0 sporulation protein A homolog</fullName>
    </recommendedName>
</protein>
<dbReference type="AlphaFoldDB" id="A0A1G9R3B7"/>
<keyword evidence="3" id="KW-0597">Phosphoprotein</keyword>
<dbReference type="Proteomes" id="UP000199068">
    <property type="component" value="Unassembled WGS sequence"/>
</dbReference>
<feature type="domain" description="HTH LytTR-type" evidence="5">
    <location>
        <begin position="127"/>
        <end position="226"/>
    </location>
</feature>
<dbReference type="PROSITE" id="PS50930">
    <property type="entry name" value="HTH_LYTTR"/>
    <property type="match status" value="1"/>
</dbReference>
<gene>
    <name evidence="6" type="ORF">SAMN04515677_10673</name>
</gene>
<feature type="domain" description="Response regulatory" evidence="4">
    <location>
        <begin position="3"/>
        <end position="116"/>
    </location>
</feature>
<feature type="modified residue" description="4-aspartylphosphate" evidence="3">
    <location>
        <position position="53"/>
    </location>
</feature>
<dbReference type="InterPro" id="IPR011006">
    <property type="entry name" value="CheY-like_superfamily"/>
</dbReference>
<dbReference type="GO" id="GO:0000156">
    <property type="term" value="F:phosphorelay response regulator activity"/>
    <property type="evidence" value="ECO:0007669"/>
    <property type="project" value="InterPro"/>
</dbReference>
<dbReference type="Pfam" id="PF00072">
    <property type="entry name" value="Response_reg"/>
    <property type="match status" value="1"/>
</dbReference>
<dbReference type="InterPro" id="IPR007492">
    <property type="entry name" value="LytTR_DNA-bd_dom"/>
</dbReference>
<dbReference type="EMBL" id="FNGW01000006">
    <property type="protein sequence ID" value="SDM17749.1"/>
    <property type="molecule type" value="Genomic_DNA"/>
</dbReference>
<organism evidence="6 7">
    <name type="scientific">Romboutsia lituseburensis DSM 797</name>
    <dbReference type="NCBI Taxonomy" id="1121325"/>
    <lineage>
        <taxon>Bacteria</taxon>
        <taxon>Bacillati</taxon>
        <taxon>Bacillota</taxon>
        <taxon>Clostridia</taxon>
        <taxon>Peptostreptococcales</taxon>
        <taxon>Peptostreptococcaceae</taxon>
        <taxon>Romboutsia</taxon>
    </lineage>
</organism>
<dbReference type="Pfam" id="PF04397">
    <property type="entry name" value="LytTR"/>
    <property type="match status" value="1"/>
</dbReference>
<sequence length="238" mass="27940">MLKIAICDDEKNVLNKAKEIIENYKNKEITIETYCSGEELIENYSKLDILFLDIDMKGINGIETAKIIRAKDKLVKIIYVTNYTDYTSSAFGVHAFGYILKPFEEKDIHHHINEAISYMYEEVDEVLEFNTTEGIVRINLKDIYYFEYKLRKVLMKTKDYTYTIKQKISDIANRMEEYNFTIPHKSFVISLYNVKSVKGYDVHMMDGSLIPLSQKKSTQFRHNLNSYLSNKIEKSKRG</sequence>
<proteinExistence type="predicted"/>
<dbReference type="SMART" id="SM00850">
    <property type="entry name" value="LytTR"/>
    <property type="match status" value="1"/>
</dbReference>
<evidence type="ECO:0000259" key="4">
    <source>
        <dbReference type="PROSITE" id="PS50110"/>
    </source>
</evidence>
<dbReference type="Gene3D" id="3.40.50.2300">
    <property type="match status" value="1"/>
</dbReference>
<dbReference type="InterPro" id="IPR046947">
    <property type="entry name" value="LytR-like"/>
</dbReference>
<dbReference type="PROSITE" id="PS50110">
    <property type="entry name" value="RESPONSE_REGULATORY"/>
    <property type="match status" value="1"/>
</dbReference>
<dbReference type="Gene3D" id="2.40.50.1020">
    <property type="entry name" value="LytTr DNA-binding domain"/>
    <property type="match status" value="1"/>
</dbReference>
<evidence type="ECO:0000313" key="7">
    <source>
        <dbReference type="Proteomes" id="UP000199068"/>
    </source>
</evidence>
<evidence type="ECO:0000313" key="6">
    <source>
        <dbReference type="EMBL" id="SDM17749.1"/>
    </source>
</evidence>
<dbReference type="InterPro" id="IPR001789">
    <property type="entry name" value="Sig_transdc_resp-reg_receiver"/>
</dbReference>
<keyword evidence="7" id="KW-1185">Reference proteome</keyword>
<evidence type="ECO:0000256" key="3">
    <source>
        <dbReference type="PROSITE-ProRule" id="PRU00169"/>
    </source>
</evidence>
<accession>A0A1G9R3B7</accession>
<evidence type="ECO:0000256" key="1">
    <source>
        <dbReference type="ARBA" id="ARBA00018672"/>
    </source>
</evidence>
<dbReference type="GO" id="GO:0003677">
    <property type="term" value="F:DNA binding"/>
    <property type="evidence" value="ECO:0007669"/>
    <property type="project" value="UniProtKB-KW"/>
</dbReference>
<dbReference type="RefSeq" id="WP_092726568.1">
    <property type="nucleotide sequence ID" value="NZ_FNGW01000006.1"/>
</dbReference>
<comment type="function">
    <text evidence="2">May play the central regulatory role in sporulation. It may be an element of the effector pathway responsible for the activation of sporulation genes in response to nutritional stress. Spo0A may act in concert with spo0H (a sigma factor) to control the expression of some genes that are critical to the sporulation process.</text>
</comment>
<dbReference type="STRING" id="1121325.SAMN04515677_10673"/>
<reference evidence="6 7" key="1">
    <citation type="submission" date="2016-10" db="EMBL/GenBank/DDBJ databases">
        <authorList>
            <person name="de Groot N.N."/>
        </authorList>
    </citation>
    <scope>NUCLEOTIDE SEQUENCE [LARGE SCALE GENOMIC DNA]</scope>
    <source>
        <strain evidence="6 7">DSM 797</strain>
    </source>
</reference>
<evidence type="ECO:0000259" key="5">
    <source>
        <dbReference type="PROSITE" id="PS50930"/>
    </source>
</evidence>
<evidence type="ECO:0000256" key="2">
    <source>
        <dbReference type="ARBA" id="ARBA00024867"/>
    </source>
</evidence>
<dbReference type="SUPFAM" id="SSF52172">
    <property type="entry name" value="CheY-like"/>
    <property type="match status" value="1"/>
</dbReference>
<keyword evidence="6" id="KW-0238">DNA-binding</keyword>
<dbReference type="PANTHER" id="PTHR37299">
    <property type="entry name" value="TRANSCRIPTIONAL REGULATOR-RELATED"/>
    <property type="match status" value="1"/>
</dbReference>